<dbReference type="InterPro" id="IPR001314">
    <property type="entry name" value="Peptidase_S1A"/>
</dbReference>
<feature type="chain" id="PRO_5032603034" description="Peptidase S1 domain-containing protein" evidence="6">
    <location>
        <begin position="23"/>
        <end position="253"/>
    </location>
</feature>
<feature type="domain" description="Peptidase S1" evidence="7">
    <location>
        <begin position="26"/>
        <end position="250"/>
    </location>
</feature>
<dbReference type="PROSITE" id="PS00134">
    <property type="entry name" value="TRYPSIN_HIS"/>
    <property type="match status" value="1"/>
</dbReference>
<keyword evidence="6" id="KW-0732">Signal</keyword>
<gene>
    <name evidence="8" type="ORF">GWI33_001901</name>
</gene>
<accession>A0A834MJT0</accession>
<feature type="signal peptide" evidence="6">
    <location>
        <begin position="1"/>
        <end position="22"/>
    </location>
</feature>
<dbReference type="Proteomes" id="UP000625711">
    <property type="component" value="Unassembled WGS sequence"/>
</dbReference>
<dbReference type="InterPro" id="IPR018114">
    <property type="entry name" value="TRYPSIN_HIS"/>
</dbReference>
<dbReference type="EMBL" id="JAACXV010000156">
    <property type="protein sequence ID" value="KAF7282750.1"/>
    <property type="molecule type" value="Genomic_DNA"/>
</dbReference>
<keyword evidence="4" id="KW-0720">Serine protease</keyword>
<dbReference type="SUPFAM" id="SSF50494">
    <property type="entry name" value="Trypsin-like serine proteases"/>
    <property type="match status" value="1"/>
</dbReference>
<dbReference type="PRINTS" id="PR00722">
    <property type="entry name" value="CHYMOTRYPSIN"/>
</dbReference>
<dbReference type="SMART" id="SM00020">
    <property type="entry name" value="Tryp_SPc"/>
    <property type="match status" value="1"/>
</dbReference>
<evidence type="ECO:0000313" key="8">
    <source>
        <dbReference type="EMBL" id="KAF7282750.1"/>
    </source>
</evidence>
<comment type="similarity">
    <text evidence="1">Belongs to the peptidase S1 family.</text>
</comment>
<keyword evidence="2" id="KW-0645">Protease</keyword>
<comment type="caution">
    <text evidence="8">The sequence shown here is derived from an EMBL/GenBank/DDBJ whole genome shotgun (WGS) entry which is preliminary data.</text>
</comment>
<reference evidence="8" key="1">
    <citation type="submission" date="2020-08" db="EMBL/GenBank/DDBJ databases">
        <title>Genome sequencing and assembly of the red palm weevil Rhynchophorus ferrugineus.</title>
        <authorList>
            <person name="Dias G.B."/>
            <person name="Bergman C.M."/>
            <person name="Manee M."/>
        </authorList>
    </citation>
    <scope>NUCLEOTIDE SEQUENCE</scope>
    <source>
        <strain evidence="8">AA-2017</strain>
        <tissue evidence="8">Whole larva</tissue>
    </source>
</reference>
<dbReference type="OrthoDB" id="8440449at2759"/>
<evidence type="ECO:0000256" key="5">
    <source>
        <dbReference type="ARBA" id="ARBA00023157"/>
    </source>
</evidence>
<dbReference type="InterPro" id="IPR050430">
    <property type="entry name" value="Peptidase_S1"/>
</dbReference>
<dbReference type="InterPro" id="IPR043504">
    <property type="entry name" value="Peptidase_S1_PA_chymotrypsin"/>
</dbReference>
<name>A0A834MJT0_RHYFE</name>
<evidence type="ECO:0000256" key="4">
    <source>
        <dbReference type="ARBA" id="ARBA00022825"/>
    </source>
</evidence>
<protein>
    <recommendedName>
        <fullName evidence="7">Peptidase S1 domain-containing protein</fullName>
    </recommendedName>
</protein>
<dbReference type="Gene3D" id="2.40.10.10">
    <property type="entry name" value="Trypsin-like serine proteases"/>
    <property type="match status" value="1"/>
</dbReference>
<dbReference type="PANTHER" id="PTHR24276">
    <property type="entry name" value="POLYSERASE-RELATED"/>
    <property type="match status" value="1"/>
</dbReference>
<evidence type="ECO:0000259" key="7">
    <source>
        <dbReference type="PROSITE" id="PS50240"/>
    </source>
</evidence>
<organism evidence="8 9">
    <name type="scientific">Rhynchophorus ferrugineus</name>
    <name type="common">Red palm weevil</name>
    <name type="synonym">Curculio ferrugineus</name>
    <dbReference type="NCBI Taxonomy" id="354439"/>
    <lineage>
        <taxon>Eukaryota</taxon>
        <taxon>Metazoa</taxon>
        <taxon>Ecdysozoa</taxon>
        <taxon>Arthropoda</taxon>
        <taxon>Hexapoda</taxon>
        <taxon>Insecta</taxon>
        <taxon>Pterygota</taxon>
        <taxon>Neoptera</taxon>
        <taxon>Endopterygota</taxon>
        <taxon>Coleoptera</taxon>
        <taxon>Polyphaga</taxon>
        <taxon>Cucujiformia</taxon>
        <taxon>Curculionidae</taxon>
        <taxon>Dryophthorinae</taxon>
        <taxon>Rhynchophorus</taxon>
    </lineage>
</organism>
<dbReference type="GO" id="GO:0004252">
    <property type="term" value="F:serine-type endopeptidase activity"/>
    <property type="evidence" value="ECO:0007669"/>
    <property type="project" value="InterPro"/>
</dbReference>
<sequence>MKSVFIFSVVLNITIQILGVHGSSRIVNGTDAEKGEFPFAVSLRYNSRHTCGGTIINERFILSAAHCVCNDDSPRNSSYYSIQYGVIEITQEPINTINVKKIHCNQFDSEKLIYDSAVLELESPIPEDGSWKPVKLAENFITEKPQTGIIIGWGKTGQYKPLSRTLQKLEVEIYDDETCGASMNNEHHICFGAMSGGACNGDSGTALLSNNVQVGIASFITNRCGIANKKHPNVYSRVPTYYNWINDVINKKE</sequence>
<dbReference type="InterPro" id="IPR009003">
    <property type="entry name" value="Peptidase_S1_PA"/>
</dbReference>
<dbReference type="Pfam" id="PF00089">
    <property type="entry name" value="Trypsin"/>
    <property type="match status" value="1"/>
</dbReference>
<proteinExistence type="inferred from homology"/>
<keyword evidence="5" id="KW-1015">Disulfide bond</keyword>
<evidence type="ECO:0000256" key="6">
    <source>
        <dbReference type="SAM" id="SignalP"/>
    </source>
</evidence>
<evidence type="ECO:0000313" key="9">
    <source>
        <dbReference type="Proteomes" id="UP000625711"/>
    </source>
</evidence>
<dbReference type="AlphaFoldDB" id="A0A834MJT0"/>
<keyword evidence="9" id="KW-1185">Reference proteome</keyword>
<evidence type="ECO:0000256" key="3">
    <source>
        <dbReference type="ARBA" id="ARBA00022801"/>
    </source>
</evidence>
<evidence type="ECO:0000256" key="1">
    <source>
        <dbReference type="ARBA" id="ARBA00007664"/>
    </source>
</evidence>
<dbReference type="InterPro" id="IPR001254">
    <property type="entry name" value="Trypsin_dom"/>
</dbReference>
<dbReference type="CDD" id="cd00190">
    <property type="entry name" value="Tryp_SPc"/>
    <property type="match status" value="1"/>
</dbReference>
<dbReference type="PROSITE" id="PS50240">
    <property type="entry name" value="TRYPSIN_DOM"/>
    <property type="match status" value="1"/>
</dbReference>
<keyword evidence="3" id="KW-0378">Hydrolase</keyword>
<evidence type="ECO:0000256" key="2">
    <source>
        <dbReference type="ARBA" id="ARBA00022670"/>
    </source>
</evidence>
<dbReference type="PANTHER" id="PTHR24276:SF98">
    <property type="entry name" value="FI18310P1-RELATED"/>
    <property type="match status" value="1"/>
</dbReference>
<dbReference type="GO" id="GO:0006508">
    <property type="term" value="P:proteolysis"/>
    <property type="evidence" value="ECO:0007669"/>
    <property type="project" value="UniProtKB-KW"/>
</dbReference>